<evidence type="ECO:0000256" key="7">
    <source>
        <dbReference type="ARBA" id="ARBA00047899"/>
    </source>
</evidence>
<evidence type="ECO:0000256" key="6">
    <source>
        <dbReference type="ARBA" id="ARBA00022840"/>
    </source>
</evidence>
<dbReference type="InterPro" id="IPR000719">
    <property type="entry name" value="Prot_kinase_dom"/>
</dbReference>
<dbReference type="EC" id="2.7.11.1" evidence="1"/>
<dbReference type="InterPro" id="IPR011009">
    <property type="entry name" value="Kinase-like_dom_sf"/>
</dbReference>
<dbReference type="GeneID" id="121394145"/>
<dbReference type="Proteomes" id="UP000186698">
    <property type="component" value="Chromosome 5S"/>
</dbReference>
<comment type="catalytic activity">
    <reaction evidence="8">
        <text>L-seryl-[protein] + ATP = O-phospho-L-seryl-[protein] + ADP + H(+)</text>
        <dbReference type="Rhea" id="RHEA:17989"/>
        <dbReference type="Rhea" id="RHEA-COMP:9863"/>
        <dbReference type="Rhea" id="RHEA-COMP:11604"/>
        <dbReference type="ChEBI" id="CHEBI:15378"/>
        <dbReference type="ChEBI" id="CHEBI:29999"/>
        <dbReference type="ChEBI" id="CHEBI:30616"/>
        <dbReference type="ChEBI" id="CHEBI:83421"/>
        <dbReference type="ChEBI" id="CHEBI:456216"/>
        <dbReference type="EC" id="2.7.11.1"/>
    </reaction>
</comment>
<dbReference type="SUPFAM" id="SSF56112">
    <property type="entry name" value="Protein kinase-like (PK-like)"/>
    <property type="match status" value="1"/>
</dbReference>
<dbReference type="PROSITE" id="PS50011">
    <property type="entry name" value="PROTEIN_KINASE_DOM"/>
    <property type="match status" value="1"/>
</dbReference>
<dbReference type="GO" id="GO:0005524">
    <property type="term" value="F:ATP binding"/>
    <property type="evidence" value="ECO:0007669"/>
    <property type="project" value="UniProtKB-UniRule"/>
</dbReference>
<dbReference type="RefSeq" id="XP_041420094.1">
    <property type="nucleotide sequence ID" value="XM_041564160.1"/>
</dbReference>
<organism evidence="12 13">
    <name type="scientific">Xenopus laevis</name>
    <name type="common">African clawed frog</name>
    <dbReference type="NCBI Taxonomy" id="8355"/>
    <lineage>
        <taxon>Eukaryota</taxon>
        <taxon>Metazoa</taxon>
        <taxon>Chordata</taxon>
        <taxon>Craniata</taxon>
        <taxon>Vertebrata</taxon>
        <taxon>Euteleostomi</taxon>
        <taxon>Amphibia</taxon>
        <taxon>Batrachia</taxon>
        <taxon>Anura</taxon>
        <taxon>Pipoidea</taxon>
        <taxon>Pipidae</taxon>
        <taxon>Xenopodinae</taxon>
        <taxon>Xenopus</taxon>
        <taxon>Xenopus</taxon>
    </lineage>
</organism>
<dbReference type="GO" id="GO:0035556">
    <property type="term" value="P:intracellular signal transduction"/>
    <property type="evidence" value="ECO:0007669"/>
    <property type="project" value="TreeGrafter"/>
</dbReference>
<keyword evidence="3" id="KW-0808">Transferase</keyword>
<evidence type="ECO:0000313" key="13">
    <source>
        <dbReference type="RefSeq" id="XP_041420094.1"/>
    </source>
</evidence>
<comment type="catalytic activity">
    <reaction evidence="7">
        <text>L-threonyl-[protein] + ATP = O-phospho-L-threonyl-[protein] + ADP + H(+)</text>
        <dbReference type="Rhea" id="RHEA:46608"/>
        <dbReference type="Rhea" id="RHEA-COMP:11060"/>
        <dbReference type="Rhea" id="RHEA-COMP:11605"/>
        <dbReference type="ChEBI" id="CHEBI:15378"/>
        <dbReference type="ChEBI" id="CHEBI:30013"/>
        <dbReference type="ChEBI" id="CHEBI:30616"/>
        <dbReference type="ChEBI" id="CHEBI:61977"/>
        <dbReference type="ChEBI" id="CHEBI:456216"/>
        <dbReference type="EC" id="2.7.11.1"/>
    </reaction>
</comment>
<keyword evidence="12" id="KW-1185">Reference proteome</keyword>
<evidence type="ECO:0000256" key="1">
    <source>
        <dbReference type="ARBA" id="ARBA00012513"/>
    </source>
</evidence>
<evidence type="ECO:0000256" key="5">
    <source>
        <dbReference type="ARBA" id="ARBA00022777"/>
    </source>
</evidence>
<sequence length="224" mass="23911">MAFNVPESVSVTASATESEEIPSNANEEDETSPPALIERPSDVPSDVPSAEAEFRPEDSSAVPQAADSEKPVEERSCVEHDNEENVEIKAEKSSADPNPPNTPLSVPDRLAASGPIVTSQGQKEHEAECEEISKGILQSVPAPSPSSSWQPIDCTSDEQPSRVSISHFQLSAVLGQGGFGKVYLGKYKATGKLFAIKTLKKREMTSSIKLNSQEAATPLGQQTH</sequence>
<evidence type="ECO:0000256" key="8">
    <source>
        <dbReference type="ARBA" id="ARBA00048679"/>
    </source>
</evidence>
<feature type="compositionally biased region" description="Basic and acidic residues" evidence="10">
    <location>
        <begin position="67"/>
        <end position="80"/>
    </location>
</feature>
<dbReference type="InterPro" id="IPR017441">
    <property type="entry name" value="Protein_kinase_ATP_BS"/>
</dbReference>
<dbReference type="AlphaFoldDB" id="A0A8J1KV38"/>
<dbReference type="InterPro" id="IPR050236">
    <property type="entry name" value="Ser_Thr_kinase_AGC"/>
</dbReference>
<dbReference type="GO" id="GO:0004674">
    <property type="term" value="F:protein serine/threonine kinase activity"/>
    <property type="evidence" value="ECO:0007669"/>
    <property type="project" value="UniProtKB-KW"/>
</dbReference>
<dbReference type="KEGG" id="xla:121394145"/>
<evidence type="ECO:0000256" key="9">
    <source>
        <dbReference type="PROSITE-ProRule" id="PRU10141"/>
    </source>
</evidence>
<evidence type="ECO:0000256" key="4">
    <source>
        <dbReference type="ARBA" id="ARBA00022741"/>
    </source>
</evidence>
<dbReference type="PANTHER" id="PTHR24356">
    <property type="entry name" value="SERINE/THREONINE-PROTEIN KINASE"/>
    <property type="match status" value="1"/>
</dbReference>
<dbReference type="PROSITE" id="PS00107">
    <property type="entry name" value="PROTEIN_KINASE_ATP"/>
    <property type="match status" value="1"/>
</dbReference>
<keyword evidence="2" id="KW-0723">Serine/threonine-protein kinase</keyword>
<evidence type="ECO:0000256" key="10">
    <source>
        <dbReference type="SAM" id="MobiDB-lite"/>
    </source>
</evidence>
<feature type="binding site" evidence="9">
    <location>
        <position position="197"/>
    </location>
    <ligand>
        <name>ATP</name>
        <dbReference type="ChEBI" id="CHEBI:30616"/>
    </ligand>
</feature>
<evidence type="ECO:0000256" key="3">
    <source>
        <dbReference type="ARBA" id="ARBA00022679"/>
    </source>
</evidence>
<evidence type="ECO:0000259" key="11">
    <source>
        <dbReference type="PROSITE" id="PS50011"/>
    </source>
</evidence>
<reference evidence="13" key="1">
    <citation type="submission" date="2025-08" db="UniProtKB">
        <authorList>
            <consortium name="RefSeq"/>
        </authorList>
    </citation>
    <scope>IDENTIFICATION</scope>
    <source>
        <strain evidence="13">J_2021</strain>
        <tissue evidence="13">Erythrocytes</tissue>
    </source>
</reference>
<keyword evidence="4 9" id="KW-0547">Nucleotide-binding</keyword>
<gene>
    <name evidence="13" type="primary">LOC121394145</name>
</gene>
<keyword evidence="5" id="KW-0418">Kinase</keyword>
<feature type="region of interest" description="Disordered" evidence="10">
    <location>
        <begin position="1"/>
        <end position="160"/>
    </location>
</feature>
<dbReference type="Gene3D" id="3.30.200.20">
    <property type="entry name" value="Phosphorylase Kinase, domain 1"/>
    <property type="match status" value="1"/>
</dbReference>
<feature type="compositionally biased region" description="Polar residues" evidence="10">
    <location>
        <begin position="7"/>
        <end position="25"/>
    </location>
</feature>
<evidence type="ECO:0000313" key="12">
    <source>
        <dbReference type="Proteomes" id="UP000186698"/>
    </source>
</evidence>
<evidence type="ECO:0000256" key="2">
    <source>
        <dbReference type="ARBA" id="ARBA00022527"/>
    </source>
</evidence>
<dbReference type="PANTHER" id="PTHR24356:SF427">
    <property type="entry name" value="SERINE_THREONINE-PROTEIN KINASE N1-LIKE"/>
    <property type="match status" value="1"/>
</dbReference>
<accession>A0A8J1KV38</accession>
<name>A0A8J1KV38_XENLA</name>
<proteinExistence type="predicted"/>
<feature type="domain" description="Protein kinase" evidence="11">
    <location>
        <begin position="168"/>
        <end position="224"/>
    </location>
</feature>
<protein>
    <recommendedName>
        <fullName evidence="1">non-specific serine/threonine protein kinase</fullName>
        <ecNumber evidence="1">2.7.11.1</ecNumber>
    </recommendedName>
</protein>
<keyword evidence="6 9" id="KW-0067">ATP-binding</keyword>